<keyword evidence="3 5" id="KW-1133">Transmembrane helix</keyword>
<dbReference type="Proteomes" id="UP001165085">
    <property type="component" value="Unassembled WGS sequence"/>
</dbReference>
<evidence type="ECO:0000256" key="5">
    <source>
        <dbReference type="SAM" id="Phobius"/>
    </source>
</evidence>
<organism evidence="6 7">
    <name type="scientific">Triparma strigata</name>
    <dbReference type="NCBI Taxonomy" id="1606541"/>
    <lineage>
        <taxon>Eukaryota</taxon>
        <taxon>Sar</taxon>
        <taxon>Stramenopiles</taxon>
        <taxon>Ochrophyta</taxon>
        <taxon>Bolidophyceae</taxon>
        <taxon>Parmales</taxon>
        <taxon>Triparmaceae</taxon>
        <taxon>Triparma</taxon>
    </lineage>
</organism>
<dbReference type="PANTHER" id="PTHR11040">
    <property type="entry name" value="ZINC/IRON TRANSPORTER"/>
    <property type="match status" value="1"/>
</dbReference>
<sequence>MAIWKESLESRHTVVFSGIDDTCVGDFITNSHPKKTRMPYSLCFKVIMLSTLSVVGVLLPYISPPMKTNLPRIRPFGTGCVFSIAFLHLLPDALEATQKVEMPQWLGNFPLAEGLCVLGFLVMVVVEQVFACPSCEIEACTTQDCKAPDNNCHHSASQHSPEFTGYSSTAPQPGENATLLPMHEQKQTTSSSSSSSSSSISPEALYKMYMLEISIAVHSILVGLPLSASSSDSLVWALGFHQLFEGMSLGLAGLGIKLDLNGFVKLGVLFGLSISSGVMAGYFVSSLAEGTWQAYTNSLAAGIVLYVAIEFYEKDFGHHTNKHEGKAEKLSAFFLGIAVMAVMAIWA</sequence>
<evidence type="ECO:0000256" key="2">
    <source>
        <dbReference type="ARBA" id="ARBA00022692"/>
    </source>
</evidence>
<reference evidence="7" key="1">
    <citation type="journal article" date="2023" name="Commun. Biol.">
        <title>Genome analysis of Parmales, the sister group of diatoms, reveals the evolutionary specialization of diatoms from phago-mixotrophs to photoautotrophs.</title>
        <authorList>
            <person name="Ban H."/>
            <person name="Sato S."/>
            <person name="Yoshikawa S."/>
            <person name="Yamada K."/>
            <person name="Nakamura Y."/>
            <person name="Ichinomiya M."/>
            <person name="Sato N."/>
            <person name="Blanc-Mathieu R."/>
            <person name="Endo H."/>
            <person name="Kuwata A."/>
            <person name="Ogata H."/>
        </authorList>
    </citation>
    <scope>NUCLEOTIDE SEQUENCE [LARGE SCALE GENOMIC DNA]</scope>
    <source>
        <strain evidence="7">NIES 3701</strain>
    </source>
</reference>
<feature type="transmembrane region" description="Helical" evidence="5">
    <location>
        <begin position="42"/>
        <end position="63"/>
    </location>
</feature>
<feature type="transmembrane region" description="Helical" evidence="5">
    <location>
        <begin position="234"/>
        <end position="256"/>
    </location>
</feature>
<proteinExistence type="predicted"/>
<comment type="caution">
    <text evidence="6">The sequence shown here is derived from an EMBL/GenBank/DDBJ whole genome shotgun (WGS) entry which is preliminary data.</text>
</comment>
<dbReference type="GO" id="GO:0005385">
    <property type="term" value="F:zinc ion transmembrane transporter activity"/>
    <property type="evidence" value="ECO:0007669"/>
    <property type="project" value="TreeGrafter"/>
</dbReference>
<dbReference type="PANTHER" id="PTHR11040:SF44">
    <property type="entry name" value="PROTEIN ZNTC-RELATED"/>
    <property type="match status" value="1"/>
</dbReference>
<comment type="subcellular location">
    <subcellularLocation>
        <location evidence="1">Membrane</location>
        <topology evidence="1">Multi-pass membrane protein</topology>
    </subcellularLocation>
</comment>
<dbReference type="OrthoDB" id="448280at2759"/>
<keyword evidence="4 5" id="KW-0472">Membrane</keyword>
<name>A0A9W7AB69_9STRA</name>
<keyword evidence="7" id="KW-1185">Reference proteome</keyword>
<dbReference type="GO" id="GO:0005886">
    <property type="term" value="C:plasma membrane"/>
    <property type="evidence" value="ECO:0007669"/>
    <property type="project" value="TreeGrafter"/>
</dbReference>
<accession>A0A9W7AB69</accession>
<protein>
    <submittedName>
        <fullName evidence="6">Uncharacterized protein</fullName>
    </submittedName>
</protein>
<keyword evidence="2 5" id="KW-0812">Transmembrane</keyword>
<evidence type="ECO:0000256" key="1">
    <source>
        <dbReference type="ARBA" id="ARBA00004141"/>
    </source>
</evidence>
<evidence type="ECO:0000313" key="6">
    <source>
        <dbReference type="EMBL" id="GMH69441.1"/>
    </source>
</evidence>
<dbReference type="Pfam" id="PF02535">
    <property type="entry name" value="Zip"/>
    <property type="match status" value="1"/>
</dbReference>
<feature type="transmembrane region" description="Helical" evidence="5">
    <location>
        <begin position="75"/>
        <end position="94"/>
    </location>
</feature>
<feature type="transmembrane region" description="Helical" evidence="5">
    <location>
        <begin position="330"/>
        <end position="346"/>
    </location>
</feature>
<evidence type="ECO:0000256" key="4">
    <source>
        <dbReference type="ARBA" id="ARBA00023136"/>
    </source>
</evidence>
<feature type="transmembrane region" description="Helical" evidence="5">
    <location>
        <begin position="263"/>
        <end position="284"/>
    </location>
</feature>
<evidence type="ECO:0000256" key="3">
    <source>
        <dbReference type="ARBA" id="ARBA00022989"/>
    </source>
</evidence>
<gene>
    <name evidence="6" type="ORF">TrST_g11091</name>
</gene>
<feature type="transmembrane region" description="Helical" evidence="5">
    <location>
        <begin position="290"/>
        <end position="309"/>
    </location>
</feature>
<dbReference type="InterPro" id="IPR003689">
    <property type="entry name" value="ZIP"/>
</dbReference>
<dbReference type="AlphaFoldDB" id="A0A9W7AB69"/>
<evidence type="ECO:0000313" key="7">
    <source>
        <dbReference type="Proteomes" id="UP001165085"/>
    </source>
</evidence>
<dbReference type="EMBL" id="BRXY01000132">
    <property type="protein sequence ID" value="GMH69441.1"/>
    <property type="molecule type" value="Genomic_DNA"/>
</dbReference>